<feature type="transmembrane region" description="Helical" evidence="1">
    <location>
        <begin position="46"/>
        <end position="69"/>
    </location>
</feature>
<accession>A0A0H3XIC7</accession>
<evidence type="ECO:0000313" key="2">
    <source>
        <dbReference type="EMBL" id="AKM54633.1"/>
    </source>
</evidence>
<reference evidence="2 3" key="1">
    <citation type="journal article" date="2015" name="Genome Biol. Evol.">
        <title>Found and Lost: The Fates of Horizontally Acquired Genes in Arthropod-Symbiotic Spiroplasma.</title>
        <authorList>
            <person name="Lo W.S."/>
            <person name="Gasparich G.E."/>
            <person name="Kuo C.H."/>
        </authorList>
    </citation>
    <scope>NUCLEOTIDE SEQUENCE [LARGE SCALE GENOMIC DNA]</scope>
    <source>
        <strain evidence="3">TDA-040725-5</strain>
    </source>
</reference>
<sequence>MRLITRNLVTLVFIVLAYFAYSSWVNWLTDNQGNSNLVQILSPFKLIILGMLFAMIIPTFKSIFMSTIIGMRQYKKTKSDFLLYNYDKLHTILENMKINILKNNMSGIKKDLLLYEKSPVKPEFVNTLVRDLRKTALIEGDFTRYKEVIDKVLGALTEIYQKERQVILTANKKEAFFDFKRGYEMASQGSKYNVDYYQTLYNNVKNRVALGWKIFSLSMFRFYFYLLGYGLGITTILAIVVFSLLNIYSNINLEKWGAIIFVICCVTIALIVHLIKTLQNKNLNNKNYLIIPALVYYSLIALITLNICLTISIMPSITDPVPNVGESILAIGPLPYLLSLAYLVLSTALLLYVIATLMDSFKADGLSLELIIEGLVVPFALWLGVTIAKFTTNSLSNHHQISAQLNNTITGYIAIILFIYWIINWITGSFMSVVVKKQKK</sequence>
<organism evidence="2 3">
    <name type="scientific">Spiroplasma eriocheiris</name>
    <dbReference type="NCBI Taxonomy" id="315358"/>
    <lineage>
        <taxon>Bacteria</taxon>
        <taxon>Bacillati</taxon>
        <taxon>Mycoplasmatota</taxon>
        <taxon>Mollicutes</taxon>
        <taxon>Entomoplasmatales</taxon>
        <taxon>Spiroplasmataceae</taxon>
        <taxon>Spiroplasma</taxon>
    </lineage>
</organism>
<feature type="transmembrane region" description="Helical" evidence="1">
    <location>
        <begin position="370"/>
        <end position="391"/>
    </location>
</feature>
<feature type="transmembrane region" description="Helical" evidence="1">
    <location>
        <begin position="287"/>
        <end position="314"/>
    </location>
</feature>
<evidence type="ECO:0000313" key="3">
    <source>
        <dbReference type="Proteomes" id="UP000035661"/>
    </source>
</evidence>
<dbReference type="AlphaFoldDB" id="A0A0H3XIC7"/>
<evidence type="ECO:0008006" key="4">
    <source>
        <dbReference type="Google" id="ProtNLM"/>
    </source>
</evidence>
<keyword evidence="1" id="KW-1133">Transmembrane helix</keyword>
<feature type="transmembrane region" description="Helical" evidence="1">
    <location>
        <begin position="256"/>
        <end position="275"/>
    </location>
</feature>
<dbReference type="Proteomes" id="UP000035661">
    <property type="component" value="Chromosome"/>
</dbReference>
<name>A0A0H3XIC7_9MOLU</name>
<feature type="transmembrane region" description="Helical" evidence="1">
    <location>
        <begin position="222"/>
        <end position="244"/>
    </location>
</feature>
<dbReference type="EMBL" id="CP011856">
    <property type="protein sequence ID" value="AKM54633.1"/>
    <property type="molecule type" value="Genomic_DNA"/>
</dbReference>
<keyword evidence="1" id="KW-0472">Membrane</keyword>
<proteinExistence type="predicted"/>
<gene>
    <name evidence="2" type="ORF">SERIO_v1c10800</name>
</gene>
<keyword evidence="3" id="KW-1185">Reference proteome</keyword>
<dbReference type="RefSeq" id="WP_053040863.1">
    <property type="nucleotide sequence ID" value="NZ_CP011856.1"/>
</dbReference>
<feature type="transmembrane region" description="Helical" evidence="1">
    <location>
        <begin position="334"/>
        <end position="358"/>
    </location>
</feature>
<keyword evidence="1" id="KW-0812">Transmembrane</keyword>
<feature type="transmembrane region" description="Helical" evidence="1">
    <location>
        <begin position="411"/>
        <end position="435"/>
    </location>
</feature>
<dbReference type="PATRIC" id="fig|743698.3.peg.1091"/>
<dbReference type="KEGG" id="seri:SERIO_v1c10800"/>
<reference evidence="3" key="2">
    <citation type="submission" date="2015-06" db="EMBL/GenBank/DDBJ databases">
        <title>Complete genome sequence of Spiroplasma eriocheiris TDA-040725-5 (DSM 21848).</title>
        <authorList>
            <person name="Lo W.-S."/>
            <person name="Kuo C.-H."/>
        </authorList>
    </citation>
    <scope>NUCLEOTIDE SEQUENCE [LARGE SCALE GENOMIC DNA]</scope>
    <source>
        <strain evidence="3">TDA-040725-5</strain>
    </source>
</reference>
<protein>
    <recommendedName>
        <fullName evidence="4">Transmembrane protein</fullName>
    </recommendedName>
</protein>
<dbReference type="STRING" id="315358.SERIO_v1c10800"/>
<evidence type="ECO:0000256" key="1">
    <source>
        <dbReference type="SAM" id="Phobius"/>
    </source>
</evidence>